<dbReference type="EMBL" id="JALLPB020000306">
    <property type="protein sequence ID" value="KAL3810751.1"/>
    <property type="molecule type" value="Genomic_DNA"/>
</dbReference>
<evidence type="ECO:0000313" key="1">
    <source>
        <dbReference type="EMBL" id="KAL3810751.1"/>
    </source>
</evidence>
<evidence type="ECO:0000313" key="2">
    <source>
        <dbReference type="Proteomes" id="UP001530377"/>
    </source>
</evidence>
<sequence>MIASVGIISSSILASLAAYCRGNIAHASASAFLSPSPIKAATGAARSRRTVATAAAMLSSSSATAAASTAADASSSSSSIDDKSHLYMPSERDKHYDGNIARYLLDLHDERATFDFCGGMLFQLVLSDRLRSHLEDVASSHPTDASRQQQPVIRPSSQSLMNRVPGYDRSSQADNVMIFHGRELRGITNASGGMGYVLQLSFADPSGEITAASSAEGGIVPSGKGADSAWDGRAVDAQGWSTEEIATYDGWRSDQVRRWRDAKTYKAEGFEDFSEVFGDGAYGLNHRFFLHYDDGGRMWLCAEDGCEGTPSKRGGGLFGKIGGFFGGM</sequence>
<dbReference type="AlphaFoldDB" id="A0ABD3RG51"/>
<organism evidence="1 2">
    <name type="scientific">Cyclostephanos tholiformis</name>
    <dbReference type="NCBI Taxonomy" id="382380"/>
    <lineage>
        <taxon>Eukaryota</taxon>
        <taxon>Sar</taxon>
        <taxon>Stramenopiles</taxon>
        <taxon>Ochrophyta</taxon>
        <taxon>Bacillariophyta</taxon>
        <taxon>Coscinodiscophyceae</taxon>
        <taxon>Thalassiosirophycidae</taxon>
        <taxon>Stephanodiscales</taxon>
        <taxon>Stephanodiscaceae</taxon>
        <taxon>Cyclostephanos</taxon>
    </lineage>
</organism>
<accession>A0ABD3RG51</accession>
<reference evidence="1 2" key="1">
    <citation type="submission" date="2024-10" db="EMBL/GenBank/DDBJ databases">
        <title>Updated reference genomes for cyclostephanoid diatoms.</title>
        <authorList>
            <person name="Roberts W.R."/>
            <person name="Alverson A.J."/>
        </authorList>
    </citation>
    <scope>NUCLEOTIDE SEQUENCE [LARGE SCALE GENOMIC DNA]</scope>
    <source>
        <strain evidence="1 2">AJA228-03</strain>
    </source>
</reference>
<dbReference type="Proteomes" id="UP001530377">
    <property type="component" value="Unassembled WGS sequence"/>
</dbReference>
<name>A0ABD3RG51_9STRA</name>
<keyword evidence="2" id="KW-1185">Reference proteome</keyword>
<protein>
    <submittedName>
        <fullName evidence="1">Uncharacterized protein</fullName>
    </submittedName>
</protein>
<comment type="caution">
    <text evidence="1">The sequence shown here is derived from an EMBL/GenBank/DDBJ whole genome shotgun (WGS) entry which is preliminary data.</text>
</comment>
<proteinExistence type="predicted"/>
<gene>
    <name evidence="1" type="ORF">ACHAXA_001151</name>
</gene>